<proteinExistence type="predicted"/>
<keyword evidence="3" id="KW-1185">Reference proteome</keyword>
<feature type="compositionally biased region" description="Polar residues" evidence="1">
    <location>
        <begin position="68"/>
        <end position="88"/>
    </location>
</feature>
<accession>A0A8R1EAJ6</accession>
<evidence type="ECO:0000313" key="3">
    <source>
        <dbReference type="Proteomes" id="UP000005237"/>
    </source>
</evidence>
<evidence type="ECO:0000256" key="1">
    <source>
        <dbReference type="SAM" id="MobiDB-lite"/>
    </source>
</evidence>
<dbReference type="EnsemblMetazoa" id="CJA32609.1">
    <property type="protein sequence ID" value="CJA32609.1"/>
    <property type="gene ID" value="WBGene00208456"/>
</dbReference>
<feature type="region of interest" description="Disordered" evidence="1">
    <location>
        <begin position="16"/>
        <end position="97"/>
    </location>
</feature>
<organism evidence="2 3">
    <name type="scientific">Caenorhabditis japonica</name>
    <dbReference type="NCBI Taxonomy" id="281687"/>
    <lineage>
        <taxon>Eukaryota</taxon>
        <taxon>Metazoa</taxon>
        <taxon>Ecdysozoa</taxon>
        <taxon>Nematoda</taxon>
        <taxon>Chromadorea</taxon>
        <taxon>Rhabditida</taxon>
        <taxon>Rhabditina</taxon>
        <taxon>Rhabditomorpha</taxon>
        <taxon>Rhabditoidea</taxon>
        <taxon>Rhabditidae</taxon>
        <taxon>Peloderinae</taxon>
        <taxon>Caenorhabditis</taxon>
    </lineage>
</organism>
<reference evidence="2" key="2">
    <citation type="submission" date="2022-06" db="UniProtKB">
        <authorList>
            <consortium name="EnsemblMetazoa"/>
        </authorList>
    </citation>
    <scope>IDENTIFICATION</scope>
    <source>
        <strain evidence="2">DF5081</strain>
    </source>
</reference>
<feature type="compositionally biased region" description="Basic and acidic residues" evidence="1">
    <location>
        <begin position="51"/>
        <end position="67"/>
    </location>
</feature>
<reference evidence="3" key="1">
    <citation type="submission" date="2010-08" db="EMBL/GenBank/DDBJ databases">
        <authorList>
            <consortium name="Caenorhabditis japonica Sequencing Consortium"/>
            <person name="Wilson R.K."/>
        </authorList>
    </citation>
    <scope>NUCLEOTIDE SEQUENCE [LARGE SCALE GENOMIC DNA]</scope>
    <source>
        <strain evidence="3">DF5081</strain>
    </source>
</reference>
<name>A0A8R1EAJ6_CAEJA</name>
<protein>
    <submittedName>
        <fullName evidence="2">Uncharacterized protein</fullName>
    </submittedName>
</protein>
<dbReference type="AlphaFoldDB" id="A0A8R1EAJ6"/>
<sequence>MIFLFSTVHLITKCSKKPKSSLSAASSNVDHSPEGASVAPATPPAAAEIVKSAESEDKPKPAVDLKPRNTNGPEKSINSAFNEGTAQQDGEMPSQHV</sequence>
<dbReference type="Proteomes" id="UP000005237">
    <property type="component" value="Unassembled WGS sequence"/>
</dbReference>
<evidence type="ECO:0000313" key="2">
    <source>
        <dbReference type="EnsemblMetazoa" id="CJA32609.1"/>
    </source>
</evidence>